<reference evidence="1" key="1">
    <citation type="submission" date="2018-02" db="EMBL/GenBank/DDBJ databases">
        <title>Rhizophora mucronata_Transcriptome.</title>
        <authorList>
            <person name="Meera S.P."/>
            <person name="Sreeshan A."/>
            <person name="Augustine A."/>
        </authorList>
    </citation>
    <scope>NUCLEOTIDE SEQUENCE</scope>
    <source>
        <tissue evidence="1">Leaf</tissue>
    </source>
</reference>
<accession>A0A2P2NRP2</accession>
<protein>
    <submittedName>
        <fullName evidence="1">Uncharacterized protein</fullName>
    </submittedName>
</protein>
<proteinExistence type="predicted"/>
<dbReference type="EMBL" id="GGEC01064694">
    <property type="protein sequence ID" value="MBX45178.1"/>
    <property type="molecule type" value="Transcribed_RNA"/>
</dbReference>
<name>A0A2P2NRP2_RHIMU</name>
<dbReference type="AlphaFoldDB" id="A0A2P2NRP2"/>
<sequence>MKYRMISYFGISNPTTADNWCNPIDLDLNRQS</sequence>
<organism evidence="1">
    <name type="scientific">Rhizophora mucronata</name>
    <name type="common">Asiatic mangrove</name>
    <dbReference type="NCBI Taxonomy" id="61149"/>
    <lineage>
        <taxon>Eukaryota</taxon>
        <taxon>Viridiplantae</taxon>
        <taxon>Streptophyta</taxon>
        <taxon>Embryophyta</taxon>
        <taxon>Tracheophyta</taxon>
        <taxon>Spermatophyta</taxon>
        <taxon>Magnoliopsida</taxon>
        <taxon>eudicotyledons</taxon>
        <taxon>Gunneridae</taxon>
        <taxon>Pentapetalae</taxon>
        <taxon>rosids</taxon>
        <taxon>fabids</taxon>
        <taxon>Malpighiales</taxon>
        <taxon>Rhizophoraceae</taxon>
        <taxon>Rhizophora</taxon>
    </lineage>
</organism>
<evidence type="ECO:0000313" key="1">
    <source>
        <dbReference type="EMBL" id="MBX45178.1"/>
    </source>
</evidence>